<evidence type="ECO:0000256" key="4">
    <source>
        <dbReference type="ARBA" id="ARBA00022691"/>
    </source>
</evidence>
<dbReference type="InterPro" id="IPR051198">
    <property type="entry name" value="BchE-like"/>
</dbReference>
<dbReference type="InterPro" id="IPR006638">
    <property type="entry name" value="Elp3/MiaA/NifB-like_rSAM"/>
</dbReference>
<feature type="domain" description="Radical SAM core" evidence="8">
    <location>
        <begin position="152"/>
        <end position="389"/>
    </location>
</feature>
<sequence>MRVAIIAVFTDYHRRGAHHRGGLQPQIGPLVAALLPDWCDVEIVNDTWEDPDWSRSYDLVFLSCVHADFDRARQISHYFRRRGARTVLGGGMASNYPHLCRPYFDAVVVGDPEDTVPRIAADARAGRLQPLYRSGGYEADSVPVPAIEGVAHKQIFPLSVEATRGCPYACDFCALTALGTRHEVRPVKNVVRDILAGQATLRQLGVASWKRRLIVFYDNNLAGNLKWFRELCLALKPLDVRWGACLTFNVIANRDLLKLMYDCGCRSVFVGLETFNPVTLKDIDKPQNNIGKMAQAIAQARDEGILVIGGLIVSPLHDDAAYIRALPEHLDRCGLHVPSFVSFETPIPGTPFFTRMAASEQPMFLPHANLYDFSAYTLVLQPQKNPLHEFLGAYRETMRRIYSPVNRLAKLADDLPRLLRRGSWTAAALDVGDMHATRFDPVPGRTFMAGTDALPPEVIPFADDDFDSESHRLDICSPTLVSDGEGRALPHWRSSQQVFNLESPTRRKMAA</sequence>
<dbReference type="InterPro" id="IPR007197">
    <property type="entry name" value="rSAM"/>
</dbReference>
<evidence type="ECO:0000256" key="2">
    <source>
        <dbReference type="ARBA" id="ARBA00022603"/>
    </source>
</evidence>
<name>A0ABT0YXI2_9BURK</name>
<evidence type="ECO:0000313" key="9">
    <source>
        <dbReference type="EMBL" id="MCM5682548.1"/>
    </source>
</evidence>
<organism evidence="9 10">
    <name type="scientific">Caldimonas mangrovi</name>
    <dbReference type="NCBI Taxonomy" id="2944811"/>
    <lineage>
        <taxon>Bacteria</taxon>
        <taxon>Pseudomonadati</taxon>
        <taxon>Pseudomonadota</taxon>
        <taxon>Betaproteobacteria</taxon>
        <taxon>Burkholderiales</taxon>
        <taxon>Sphaerotilaceae</taxon>
        <taxon>Caldimonas</taxon>
    </lineage>
</organism>
<dbReference type="PROSITE" id="PS51918">
    <property type="entry name" value="RADICAL_SAM"/>
    <property type="match status" value="1"/>
</dbReference>
<evidence type="ECO:0000256" key="3">
    <source>
        <dbReference type="ARBA" id="ARBA00022679"/>
    </source>
</evidence>
<accession>A0ABT0YXI2</accession>
<dbReference type="PANTHER" id="PTHR43409">
    <property type="entry name" value="ANAEROBIC MAGNESIUM-PROTOPORPHYRIN IX MONOMETHYL ESTER CYCLASE-RELATED"/>
    <property type="match status" value="1"/>
</dbReference>
<keyword evidence="5" id="KW-0479">Metal-binding</keyword>
<dbReference type="Gene3D" id="3.40.50.280">
    <property type="entry name" value="Cobalamin-binding domain"/>
    <property type="match status" value="1"/>
</dbReference>
<keyword evidence="10" id="KW-1185">Reference proteome</keyword>
<keyword evidence="7" id="KW-0411">Iron-sulfur</keyword>
<keyword evidence="6" id="KW-0408">Iron</keyword>
<dbReference type="InterPro" id="IPR058240">
    <property type="entry name" value="rSAM_sf"/>
</dbReference>
<comment type="caution">
    <text evidence="9">The sequence shown here is derived from an EMBL/GenBank/DDBJ whole genome shotgun (WGS) entry which is preliminary data.</text>
</comment>
<gene>
    <name evidence="9" type="ORF">M8A51_23710</name>
</gene>
<dbReference type="SFLD" id="SFLDG01082">
    <property type="entry name" value="B12-binding_domain_containing"/>
    <property type="match status" value="1"/>
</dbReference>
<evidence type="ECO:0000313" key="10">
    <source>
        <dbReference type="Proteomes" id="UP001165541"/>
    </source>
</evidence>
<dbReference type="EMBL" id="JAMKFE010000020">
    <property type="protein sequence ID" value="MCM5682548.1"/>
    <property type="molecule type" value="Genomic_DNA"/>
</dbReference>
<evidence type="ECO:0000256" key="1">
    <source>
        <dbReference type="ARBA" id="ARBA00001966"/>
    </source>
</evidence>
<dbReference type="PANTHER" id="PTHR43409:SF7">
    <property type="entry name" value="BLL1977 PROTEIN"/>
    <property type="match status" value="1"/>
</dbReference>
<dbReference type="SFLD" id="SFLDS00029">
    <property type="entry name" value="Radical_SAM"/>
    <property type="match status" value="1"/>
</dbReference>
<comment type="cofactor">
    <cofactor evidence="1">
        <name>[4Fe-4S] cluster</name>
        <dbReference type="ChEBI" id="CHEBI:49883"/>
    </cofactor>
</comment>
<dbReference type="InterPro" id="IPR034466">
    <property type="entry name" value="Methyltransferase_Class_B"/>
</dbReference>
<dbReference type="Gene3D" id="3.20.20.70">
    <property type="entry name" value="Aldolase class I"/>
    <property type="match status" value="1"/>
</dbReference>
<dbReference type="SFLD" id="SFLDG01123">
    <property type="entry name" value="methyltransferase_(Class_B)"/>
    <property type="match status" value="1"/>
</dbReference>
<dbReference type="Pfam" id="PF04055">
    <property type="entry name" value="Radical_SAM"/>
    <property type="match status" value="1"/>
</dbReference>
<evidence type="ECO:0000259" key="8">
    <source>
        <dbReference type="PROSITE" id="PS51918"/>
    </source>
</evidence>
<dbReference type="RefSeq" id="WP_251781039.1">
    <property type="nucleotide sequence ID" value="NZ_JAMKFE010000020.1"/>
</dbReference>
<keyword evidence="4" id="KW-0949">S-adenosyl-L-methionine</keyword>
<evidence type="ECO:0000256" key="5">
    <source>
        <dbReference type="ARBA" id="ARBA00022723"/>
    </source>
</evidence>
<dbReference type="InterPro" id="IPR013785">
    <property type="entry name" value="Aldolase_TIM"/>
</dbReference>
<evidence type="ECO:0000256" key="6">
    <source>
        <dbReference type="ARBA" id="ARBA00023004"/>
    </source>
</evidence>
<dbReference type="SUPFAM" id="SSF102114">
    <property type="entry name" value="Radical SAM enzymes"/>
    <property type="match status" value="1"/>
</dbReference>
<dbReference type="SMART" id="SM00729">
    <property type="entry name" value="Elp3"/>
    <property type="match status" value="1"/>
</dbReference>
<dbReference type="CDD" id="cd01335">
    <property type="entry name" value="Radical_SAM"/>
    <property type="match status" value="1"/>
</dbReference>
<reference evidence="9" key="1">
    <citation type="submission" date="2022-05" db="EMBL/GenBank/DDBJ databases">
        <title>Schlegelella sp. nov., isolated from mangrove soil.</title>
        <authorList>
            <person name="Liu Y."/>
            <person name="Ge X."/>
            <person name="Liu W."/>
        </authorList>
    </citation>
    <scope>NUCLEOTIDE SEQUENCE</scope>
    <source>
        <strain evidence="9">S2-27</strain>
    </source>
</reference>
<dbReference type="Proteomes" id="UP001165541">
    <property type="component" value="Unassembled WGS sequence"/>
</dbReference>
<evidence type="ECO:0000256" key="7">
    <source>
        <dbReference type="ARBA" id="ARBA00023014"/>
    </source>
</evidence>
<keyword evidence="2" id="KW-0489">Methyltransferase</keyword>
<protein>
    <submittedName>
        <fullName evidence="9">Radical SAM protein</fullName>
    </submittedName>
</protein>
<keyword evidence="3" id="KW-0808">Transferase</keyword>
<proteinExistence type="predicted"/>